<feature type="transmembrane region" description="Helical" evidence="7">
    <location>
        <begin position="341"/>
        <end position="363"/>
    </location>
</feature>
<dbReference type="InterPro" id="IPR020846">
    <property type="entry name" value="MFS_dom"/>
</dbReference>
<accession>A0A1E7K524</accession>
<gene>
    <name evidence="9" type="ORF">AN217_15150</name>
</gene>
<evidence type="ECO:0000259" key="8">
    <source>
        <dbReference type="PROSITE" id="PS50850"/>
    </source>
</evidence>
<feature type="transmembrane region" description="Helical" evidence="7">
    <location>
        <begin position="309"/>
        <end position="329"/>
    </location>
</feature>
<feature type="transmembrane region" description="Helical" evidence="7">
    <location>
        <begin position="109"/>
        <end position="133"/>
    </location>
</feature>
<protein>
    <submittedName>
        <fullName evidence="9">Chemotaxis protein</fullName>
    </submittedName>
</protein>
<evidence type="ECO:0000256" key="2">
    <source>
        <dbReference type="ARBA" id="ARBA00022475"/>
    </source>
</evidence>
<evidence type="ECO:0000256" key="6">
    <source>
        <dbReference type="SAM" id="MobiDB-lite"/>
    </source>
</evidence>
<feature type="transmembrane region" description="Helical" evidence="7">
    <location>
        <begin position="57"/>
        <end position="78"/>
    </location>
</feature>
<keyword evidence="5 7" id="KW-0472">Membrane</keyword>
<dbReference type="Pfam" id="PF07690">
    <property type="entry name" value="MFS_1"/>
    <property type="match status" value="1"/>
</dbReference>
<evidence type="ECO:0000313" key="9">
    <source>
        <dbReference type="EMBL" id="OEU98936.1"/>
    </source>
</evidence>
<keyword evidence="2" id="KW-1003">Cell membrane</keyword>
<dbReference type="PANTHER" id="PTHR43124:SF3">
    <property type="entry name" value="CHLORAMPHENICOL EFFLUX PUMP RV0191"/>
    <property type="match status" value="1"/>
</dbReference>
<evidence type="ECO:0000256" key="7">
    <source>
        <dbReference type="SAM" id="Phobius"/>
    </source>
</evidence>
<evidence type="ECO:0000256" key="3">
    <source>
        <dbReference type="ARBA" id="ARBA00022692"/>
    </source>
</evidence>
<feature type="transmembrane region" description="Helical" evidence="7">
    <location>
        <begin position="217"/>
        <end position="241"/>
    </location>
</feature>
<feature type="transmembrane region" description="Helical" evidence="7">
    <location>
        <begin position="253"/>
        <end position="272"/>
    </location>
</feature>
<dbReference type="GO" id="GO:0022857">
    <property type="term" value="F:transmembrane transporter activity"/>
    <property type="evidence" value="ECO:0007669"/>
    <property type="project" value="InterPro"/>
</dbReference>
<sequence>MAGTAETSRAGRPDRLPLGVYLLGFSLFAMGSAEFLMAGVLPAVAEDLDITLSSAGFLITAFALGVVVGGPPFAVLSLHWPRRTALVVTQGVFAACVAVGLLGDYRVLLVTRVVSGIAYAGYFAVASATAISLVTPDRNARASGVVVSGLSVAMVAGGPAGTLLSHFTEWRGGFWAVVVLTAAGILGCLSGLPAAAPRAERSTGPSAPRELATMRRPALWGIYGITVLTTAAYMITFNYLAAMLEDITALSEAAVPGVLALFGVGAFVGLSVGGRVSDRRPHLALLTGASATVLLSVVMVAAIHRVWAVVPTVLLAGIAAFVLNPALYGRVFAIAAEAPTLAGATTVSAFQLGISITPVLAAASLARGAALTSVCLIGAALAAAAVPLILLDRARQIRSRRLAVADAAPVTGPAPGDGAGAPRAGEAAPRSGQSARTP</sequence>
<dbReference type="EMBL" id="LJGV01000022">
    <property type="protein sequence ID" value="OEU98936.1"/>
    <property type="molecule type" value="Genomic_DNA"/>
</dbReference>
<organism evidence="9 10">
    <name type="scientific">Streptomyces qinglanensis</name>
    <dbReference type="NCBI Taxonomy" id="943816"/>
    <lineage>
        <taxon>Bacteria</taxon>
        <taxon>Bacillati</taxon>
        <taxon>Actinomycetota</taxon>
        <taxon>Actinomycetes</taxon>
        <taxon>Kitasatosporales</taxon>
        <taxon>Streptomycetaceae</taxon>
        <taxon>Streptomyces</taxon>
    </lineage>
</organism>
<dbReference type="CDD" id="cd17324">
    <property type="entry name" value="MFS_NepI_like"/>
    <property type="match status" value="1"/>
</dbReference>
<dbReference type="InterPro" id="IPR011701">
    <property type="entry name" value="MFS"/>
</dbReference>
<feature type="transmembrane region" description="Helical" evidence="7">
    <location>
        <begin position="20"/>
        <end position="45"/>
    </location>
</feature>
<feature type="transmembrane region" description="Helical" evidence="7">
    <location>
        <begin position="145"/>
        <end position="167"/>
    </location>
</feature>
<dbReference type="PANTHER" id="PTHR43124">
    <property type="entry name" value="PURINE EFFLUX PUMP PBUE"/>
    <property type="match status" value="1"/>
</dbReference>
<dbReference type="PATRIC" id="fig|943816.4.peg.2480"/>
<comment type="subcellular location">
    <subcellularLocation>
        <location evidence="1">Cell membrane</location>
        <topology evidence="1">Multi-pass membrane protein</topology>
    </subcellularLocation>
</comment>
<comment type="caution">
    <text evidence="9">The sequence shown here is derived from an EMBL/GenBank/DDBJ whole genome shotgun (WGS) entry which is preliminary data.</text>
</comment>
<evidence type="ECO:0000256" key="1">
    <source>
        <dbReference type="ARBA" id="ARBA00004651"/>
    </source>
</evidence>
<feature type="domain" description="Major facilitator superfamily (MFS) profile" evidence="8">
    <location>
        <begin position="19"/>
        <end position="395"/>
    </location>
</feature>
<feature type="region of interest" description="Disordered" evidence="6">
    <location>
        <begin position="408"/>
        <end position="438"/>
    </location>
</feature>
<dbReference type="InterPro" id="IPR036259">
    <property type="entry name" value="MFS_trans_sf"/>
</dbReference>
<dbReference type="SUPFAM" id="SSF103473">
    <property type="entry name" value="MFS general substrate transporter"/>
    <property type="match status" value="1"/>
</dbReference>
<dbReference type="RefSeq" id="WP_069991902.1">
    <property type="nucleotide sequence ID" value="NZ_LJGV01000022.1"/>
</dbReference>
<dbReference type="AlphaFoldDB" id="A0A1E7K524"/>
<evidence type="ECO:0000256" key="4">
    <source>
        <dbReference type="ARBA" id="ARBA00022989"/>
    </source>
</evidence>
<feature type="transmembrane region" description="Helical" evidence="7">
    <location>
        <begin position="85"/>
        <end position="103"/>
    </location>
</feature>
<reference evidence="9 10" key="1">
    <citation type="journal article" date="2016" name="Front. Microbiol.">
        <title>Comparative Genomics Analysis of Streptomyces Species Reveals Their Adaptation to the Marine Environment and Their Diversity at the Genomic Level.</title>
        <authorList>
            <person name="Tian X."/>
            <person name="Zhang Z."/>
            <person name="Yang T."/>
            <person name="Chen M."/>
            <person name="Li J."/>
            <person name="Chen F."/>
            <person name="Yang J."/>
            <person name="Li W."/>
            <person name="Zhang B."/>
            <person name="Zhang Z."/>
            <person name="Wu J."/>
            <person name="Zhang C."/>
            <person name="Long L."/>
            <person name="Xiao J."/>
        </authorList>
    </citation>
    <scope>NUCLEOTIDE SEQUENCE [LARGE SCALE GENOMIC DNA]</scope>
    <source>
        <strain evidence="9 10">SCSIO M10379</strain>
    </source>
</reference>
<feature type="compositionally biased region" description="Low complexity" evidence="6">
    <location>
        <begin position="408"/>
        <end position="430"/>
    </location>
</feature>
<dbReference type="GO" id="GO:0005886">
    <property type="term" value="C:plasma membrane"/>
    <property type="evidence" value="ECO:0007669"/>
    <property type="project" value="UniProtKB-SubCell"/>
</dbReference>
<dbReference type="Proteomes" id="UP000175829">
    <property type="component" value="Unassembled WGS sequence"/>
</dbReference>
<keyword evidence="4 7" id="KW-1133">Transmembrane helix</keyword>
<proteinExistence type="predicted"/>
<name>A0A1E7K524_9ACTN</name>
<keyword evidence="3 7" id="KW-0812">Transmembrane</keyword>
<dbReference type="PROSITE" id="PS50850">
    <property type="entry name" value="MFS"/>
    <property type="match status" value="1"/>
</dbReference>
<feature type="transmembrane region" description="Helical" evidence="7">
    <location>
        <begin position="284"/>
        <end position="303"/>
    </location>
</feature>
<dbReference type="InterPro" id="IPR050189">
    <property type="entry name" value="MFS_Efflux_Transporters"/>
</dbReference>
<feature type="transmembrane region" description="Helical" evidence="7">
    <location>
        <begin position="173"/>
        <end position="196"/>
    </location>
</feature>
<feature type="transmembrane region" description="Helical" evidence="7">
    <location>
        <begin position="369"/>
        <end position="391"/>
    </location>
</feature>
<evidence type="ECO:0000256" key="5">
    <source>
        <dbReference type="ARBA" id="ARBA00023136"/>
    </source>
</evidence>
<dbReference type="Gene3D" id="1.20.1250.20">
    <property type="entry name" value="MFS general substrate transporter like domains"/>
    <property type="match status" value="1"/>
</dbReference>
<evidence type="ECO:0000313" key="10">
    <source>
        <dbReference type="Proteomes" id="UP000175829"/>
    </source>
</evidence>